<dbReference type="InterPro" id="IPR054209">
    <property type="entry name" value="DUF6916"/>
</dbReference>
<evidence type="ECO:0000259" key="1">
    <source>
        <dbReference type="Pfam" id="PF21880"/>
    </source>
</evidence>
<comment type="caution">
    <text evidence="2">The sequence shown here is derived from an EMBL/GenBank/DDBJ whole genome shotgun (WGS) entry which is preliminary data.</text>
</comment>
<evidence type="ECO:0000313" key="3">
    <source>
        <dbReference type="Proteomes" id="UP001606305"/>
    </source>
</evidence>
<accession>A0ABW7G377</accession>
<dbReference type="RefSeq" id="WP_394487144.1">
    <property type="nucleotide sequence ID" value="NZ_JBIGIA010000004.1"/>
</dbReference>
<keyword evidence="3" id="KW-1185">Reference proteome</keyword>
<dbReference type="Proteomes" id="UP001606305">
    <property type="component" value="Unassembled WGS sequence"/>
</dbReference>
<reference evidence="2 3" key="1">
    <citation type="submission" date="2024-09" db="EMBL/GenBank/DDBJ databases">
        <title>Novel species of the genus Pelomonas and Roseateles isolated from streams.</title>
        <authorList>
            <person name="Lu H."/>
        </authorList>
    </citation>
    <scope>NUCLEOTIDE SEQUENCE [LARGE SCALE GENOMIC DNA]</scope>
    <source>
        <strain evidence="2 3">BYS96W</strain>
    </source>
</reference>
<protein>
    <submittedName>
        <fullName evidence="2">DUF6916 family protein</fullName>
    </submittedName>
</protein>
<sequence length="101" mass="10841">MADAALTLADFQPLIGSDFTLHTGGAAPTTARLLDARASHHPLPTRPLSATAFSLLFEAAPEPLLPQRTYRLDHEQLGCLELFLVPVARTATGLQYEAVFG</sequence>
<dbReference type="Pfam" id="PF21880">
    <property type="entry name" value="DUF6916"/>
    <property type="match status" value="1"/>
</dbReference>
<dbReference type="EMBL" id="JBIGIA010000004">
    <property type="protein sequence ID" value="MFG6456402.1"/>
    <property type="molecule type" value="Genomic_DNA"/>
</dbReference>
<gene>
    <name evidence="2" type="ORF">ACG00X_06120</name>
</gene>
<feature type="domain" description="DUF6916" evidence="1">
    <location>
        <begin position="6"/>
        <end position="100"/>
    </location>
</feature>
<organism evidence="2 3">
    <name type="scientific">Pelomonas nitida</name>
    <dbReference type="NCBI Taxonomy" id="3299027"/>
    <lineage>
        <taxon>Bacteria</taxon>
        <taxon>Pseudomonadati</taxon>
        <taxon>Pseudomonadota</taxon>
        <taxon>Betaproteobacteria</taxon>
        <taxon>Burkholderiales</taxon>
        <taxon>Sphaerotilaceae</taxon>
        <taxon>Roseateles</taxon>
    </lineage>
</organism>
<proteinExistence type="predicted"/>
<name>A0ABW7G377_9BURK</name>
<evidence type="ECO:0000313" key="2">
    <source>
        <dbReference type="EMBL" id="MFG6456402.1"/>
    </source>
</evidence>